<organism evidence="2 3">
    <name type="scientific">Austropuccinia psidii MF-1</name>
    <dbReference type="NCBI Taxonomy" id="1389203"/>
    <lineage>
        <taxon>Eukaryota</taxon>
        <taxon>Fungi</taxon>
        <taxon>Dikarya</taxon>
        <taxon>Basidiomycota</taxon>
        <taxon>Pucciniomycotina</taxon>
        <taxon>Pucciniomycetes</taxon>
        <taxon>Pucciniales</taxon>
        <taxon>Sphaerophragmiaceae</taxon>
        <taxon>Austropuccinia</taxon>
    </lineage>
</organism>
<keyword evidence="3" id="KW-1185">Reference proteome</keyword>
<gene>
    <name evidence="2" type="ORF">O181_077351</name>
</gene>
<feature type="region of interest" description="Disordered" evidence="1">
    <location>
        <begin position="1"/>
        <end position="43"/>
    </location>
</feature>
<evidence type="ECO:0000313" key="3">
    <source>
        <dbReference type="Proteomes" id="UP000765509"/>
    </source>
</evidence>
<proteinExistence type="predicted"/>
<dbReference type="Proteomes" id="UP000765509">
    <property type="component" value="Unassembled WGS sequence"/>
</dbReference>
<reference evidence="2" key="1">
    <citation type="submission" date="2021-03" db="EMBL/GenBank/DDBJ databases">
        <title>Draft genome sequence of rust myrtle Austropuccinia psidii MF-1, a brazilian biotype.</title>
        <authorList>
            <person name="Quecine M.C."/>
            <person name="Pachon D.M.R."/>
            <person name="Bonatelli M.L."/>
            <person name="Correr F.H."/>
            <person name="Franceschini L.M."/>
            <person name="Leite T.F."/>
            <person name="Margarido G.R.A."/>
            <person name="Almeida C.A."/>
            <person name="Ferrarezi J.A."/>
            <person name="Labate C.A."/>
        </authorList>
    </citation>
    <scope>NUCLEOTIDE SEQUENCE</scope>
    <source>
        <strain evidence="2">MF-1</strain>
    </source>
</reference>
<sequence>MAQKGHLGLSPPNERGGPEPRMMARGPGDPWKTKEPPGPKSRVKAWGLVRWKLAKKANDGRIWPEGINGHWNGLWRKSHRKAKGANLPQLGSRLDCRNHQGGGSNSWL</sequence>
<evidence type="ECO:0000256" key="1">
    <source>
        <dbReference type="SAM" id="MobiDB-lite"/>
    </source>
</evidence>
<dbReference type="AlphaFoldDB" id="A0A9Q3FHX0"/>
<feature type="region of interest" description="Disordered" evidence="1">
    <location>
        <begin position="80"/>
        <end position="108"/>
    </location>
</feature>
<accession>A0A9Q3FHX0</accession>
<comment type="caution">
    <text evidence="2">The sequence shown here is derived from an EMBL/GenBank/DDBJ whole genome shotgun (WGS) entry which is preliminary data.</text>
</comment>
<dbReference type="EMBL" id="AVOT02042242">
    <property type="protein sequence ID" value="MBW0537636.1"/>
    <property type="molecule type" value="Genomic_DNA"/>
</dbReference>
<protein>
    <submittedName>
        <fullName evidence="2">Uncharacterized protein</fullName>
    </submittedName>
</protein>
<evidence type="ECO:0000313" key="2">
    <source>
        <dbReference type="EMBL" id="MBW0537636.1"/>
    </source>
</evidence>
<name>A0A9Q3FHX0_9BASI</name>